<evidence type="ECO:0000313" key="2">
    <source>
        <dbReference type="EMBL" id="KAK2869604.1"/>
    </source>
</evidence>
<dbReference type="AlphaFoldDB" id="A0AA88PBT1"/>
<name>A0AA88PBT1_TACVA</name>
<dbReference type="Proteomes" id="UP001187315">
    <property type="component" value="Unassembled WGS sequence"/>
</dbReference>
<accession>A0AA88PBT1</accession>
<gene>
    <name evidence="2" type="ORF">Q7C36_001475</name>
</gene>
<protein>
    <submittedName>
        <fullName evidence="2">Uncharacterized protein</fullName>
    </submittedName>
</protein>
<dbReference type="EMBL" id="JAVHJS010000001">
    <property type="protein sequence ID" value="KAK2869604.1"/>
    <property type="molecule type" value="Genomic_DNA"/>
</dbReference>
<proteinExistence type="predicted"/>
<reference evidence="2" key="1">
    <citation type="submission" date="2023-08" db="EMBL/GenBank/DDBJ databases">
        <title>Pelteobagrus vachellii genome.</title>
        <authorList>
            <person name="Liu H."/>
        </authorList>
    </citation>
    <scope>NUCLEOTIDE SEQUENCE</scope>
    <source>
        <strain evidence="2">PRFRI_2022a</strain>
        <tissue evidence="2">Muscle</tissue>
    </source>
</reference>
<evidence type="ECO:0000313" key="3">
    <source>
        <dbReference type="Proteomes" id="UP001187315"/>
    </source>
</evidence>
<evidence type="ECO:0000256" key="1">
    <source>
        <dbReference type="SAM" id="MobiDB-lite"/>
    </source>
</evidence>
<sequence length="88" mass="10047">MPRITFVSATPNANAFHGKFSLEFCVLYLNRRNDQSLREVDEETQDSPAPLEKIEFKRRRVAVMSGSEGEESEEARGTRPWAQLSPFS</sequence>
<feature type="region of interest" description="Disordered" evidence="1">
    <location>
        <begin position="63"/>
        <end position="88"/>
    </location>
</feature>
<organism evidence="2 3">
    <name type="scientific">Tachysurus vachellii</name>
    <name type="common">Darkbarbel catfish</name>
    <name type="synonym">Pelteobagrus vachellii</name>
    <dbReference type="NCBI Taxonomy" id="175792"/>
    <lineage>
        <taxon>Eukaryota</taxon>
        <taxon>Metazoa</taxon>
        <taxon>Chordata</taxon>
        <taxon>Craniata</taxon>
        <taxon>Vertebrata</taxon>
        <taxon>Euteleostomi</taxon>
        <taxon>Actinopterygii</taxon>
        <taxon>Neopterygii</taxon>
        <taxon>Teleostei</taxon>
        <taxon>Ostariophysi</taxon>
        <taxon>Siluriformes</taxon>
        <taxon>Bagridae</taxon>
        <taxon>Tachysurus</taxon>
    </lineage>
</organism>
<keyword evidence="3" id="KW-1185">Reference proteome</keyword>
<comment type="caution">
    <text evidence="2">The sequence shown here is derived from an EMBL/GenBank/DDBJ whole genome shotgun (WGS) entry which is preliminary data.</text>
</comment>